<keyword evidence="7 9" id="KW-0067">ATP-binding</keyword>
<comment type="caution">
    <text evidence="10">The sequence shown here is derived from an EMBL/GenBank/DDBJ whole genome shotgun (WGS) entry which is preliminary data.</text>
</comment>
<feature type="binding site" evidence="9">
    <location>
        <begin position="147"/>
        <end position="150"/>
    </location>
    <ligand>
        <name>ATP</name>
        <dbReference type="ChEBI" id="CHEBI:30616"/>
    </ligand>
</feature>
<evidence type="ECO:0000256" key="3">
    <source>
        <dbReference type="ARBA" id="ARBA00022490"/>
    </source>
</evidence>
<name>A0ABU0AIJ7_9BACI</name>
<keyword evidence="11" id="KW-1185">Reference proteome</keyword>
<dbReference type="RefSeq" id="WP_307475953.1">
    <property type="nucleotide sequence ID" value="NZ_JAUSUB010000012.1"/>
</dbReference>
<organism evidence="10 11">
    <name type="scientific">Cytobacillus purgationiresistens</name>
    <dbReference type="NCBI Taxonomy" id="863449"/>
    <lineage>
        <taxon>Bacteria</taxon>
        <taxon>Bacillati</taxon>
        <taxon>Bacillota</taxon>
        <taxon>Bacilli</taxon>
        <taxon>Bacillales</taxon>
        <taxon>Bacillaceae</taxon>
        <taxon>Cytobacillus</taxon>
    </lineage>
</organism>
<feature type="binding site" evidence="9">
    <location>
        <begin position="184"/>
        <end position="187"/>
    </location>
    <ligand>
        <name>ATP</name>
        <dbReference type="ChEBI" id="CHEBI:30616"/>
    </ligand>
</feature>
<dbReference type="PANTHER" id="PTHR21299:SF1">
    <property type="entry name" value="PANTOATE--BETA-ALANINE LIGASE"/>
    <property type="match status" value="1"/>
</dbReference>
<comment type="miscellaneous">
    <text evidence="9">The reaction proceeds by a bi uni uni bi ping pong mechanism.</text>
</comment>
<evidence type="ECO:0000256" key="1">
    <source>
        <dbReference type="ARBA" id="ARBA00004990"/>
    </source>
</evidence>
<keyword evidence="6 9" id="KW-0547">Nucleotide-binding</keyword>
<dbReference type="InterPro" id="IPR042176">
    <property type="entry name" value="Pantoate_ligase_C"/>
</dbReference>
<accession>A0ABU0AIJ7</accession>
<dbReference type="Pfam" id="PF02569">
    <property type="entry name" value="Pantoate_ligase"/>
    <property type="match status" value="1"/>
</dbReference>
<dbReference type="EC" id="6.3.2.1" evidence="9"/>
<gene>
    <name evidence="9" type="primary">panC</name>
    <name evidence="10" type="ORF">J2S17_002939</name>
</gene>
<comment type="function">
    <text evidence="9">Catalyzes the condensation of pantoate with beta-alanine in an ATP-dependent reaction via a pantoyl-adenylate intermediate.</text>
</comment>
<dbReference type="InterPro" id="IPR014729">
    <property type="entry name" value="Rossmann-like_a/b/a_fold"/>
</dbReference>
<dbReference type="InterPro" id="IPR003721">
    <property type="entry name" value="Pantoate_ligase"/>
</dbReference>
<evidence type="ECO:0000256" key="5">
    <source>
        <dbReference type="ARBA" id="ARBA00022655"/>
    </source>
</evidence>
<evidence type="ECO:0000256" key="7">
    <source>
        <dbReference type="ARBA" id="ARBA00022840"/>
    </source>
</evidence>
<dbReference type="InterPro" id="IPR004821">
    <property type="entry name" value="Cyt_trans-like"/>
</dbReference>
<dbReference type="Proteomes" id="UP001238088">
    <property type="component" value="Unassembled WGS sequence"/>
</dbReference>
<feature type="active site" description="Proton donor" evidence="9">
    <location>
        <position position="37"/>
    </location>
</feature>
<evidence type="ECO:0000313" key="10">
    <source>
        <dbReference type="EMBL" id="MDQ0271052.1"/>
    </source>
</evidence>
<dbReference type="PANTHER" id="PTHR21299">
    <property type="entry name" value="CYTIDYLATE KINASE/PANTOATE-BETA-ALANINE LIGASE"/>
    <property type="match status" value="1"/>
</dbReference>
<feature type="binding site" evidence="9">
    <location>
        <position position="153"/>
    </location>
    <ligand>
        <name>(R)-pantoate</name>
        <dbReference type="ChEBI" id="CHEBI:15980"/>
    </ligand>
</feature>
<feature type="binding site" evidence="9">
    <location>
        <begin position="30"/>
        <end position="37"/>
    </location>
    <ligand>
        <name>ATP</name>
        <dbReference type="ChEBI" id="CHEBI:30616"/>
    </ligand>
</feature>
<dbReference type="GO" id="GO:0004592">
    <property type="term" value="F:pantoate-beta-alanine ligase activity"/>
    <property type="evidence" value="ECO:0007669"/>
    <property type="project" value="UniProtKB-EC"/>
</dbReference>
<comment type="subcellular location">
    <subcellularLocation>
        <location evidence="9">Cytoplasm</location>
    </subcellularLocation>
</comment>
<dbReference type="NCBIfam" id="TIGR00018">
    <property type="entry name" value="panC"/>
    <property type="match status" value="1"/>
</dbReference>
<dbReference type="SUPFAM" id="SSF52374">
    <property type="entry name" value="Nucleotidylyl transferase"/>
    <property type="match status" value="1"/>
</dbReference>
<keyword evidence="3 9" id="KW-0963">Cytoplasm</keyword>
<keyword evidence="4 9" id="KW-0436">Ligase</keyword>
<dbReference type="Gene3D" id="3.40.50.620">
    <property type="entry name" value="HUPs"/>
    <property type="match status" value="1"/>
</dbReference>
<dbReference type="Gene3D" id="3.30.1300.10">
    <property type="entry name" value="Pantoate-beta-alanine ligase, C-terminal domain"/>
    <property type="match status" value="1"/>
</dbReference>
<feature type="binding site" evidence="9">
    <location>
        <position position="61"/>
    </location>
    <ligand>
        <name>(R)-pantoate</name>
        <dbReference type="ChEBI" id="CHEBI:15980"/>
    </ligand>
</feature>
<dbReference type="HAMAP" id="MF_00158">
    <property type="entry name" value="PanC"/>
    <property type="match status" value="1"/>
</dbReference>
<evidence type="ECO:0000256" key="8">
    <source>
        <dbReference type="ARBA" id="ARBA00048258"/>
    </source>
</evidence>
<keyword evidence="5 9" id="KW-0566">Pantothenate biosynthesis</keyword>
<dbReference type="EMBL" id="JAUSUB010000012">
    <property type="protein sequence ID" value="MDQ0271052.1"/>
    <property type="molecule type" value="Genomic_DNA"/>
</dbReference>
<proteinExistence type="inferred from homology"/>
<evidence type="ECO:0000256" key="2">
    <source>
        <dbReference type="ARBA" id="ARBA00009256"/>
    </source>
</evidence>
<dbReference type="CDD" id="cd00560">
    <property type="entry name" value="PanC"/>
    <property type="match status" value="1"/>
</dbReference>
<feature type="binding site" evidence="9">
    <location>
        <position position="176"/>
    </location>
    <ligand>
        <name>ATP</name>
        <dbReference type="ChEBI" id="CHEBI:30616"/>
    </ligand>
</feature>
<reference evidence="10 11" key="1">
    <citation type="submission" date="2023-07" db="EMBL/GenBank/DDBJ databases">
        <title>Genomic Encyclopedia of Type Strains, Phase IV (KMG-IV): sequencing the most valuable type-strain genomes for metagenomic binning, comparative biology and taxonomic classification.</title>
        <authorList>
            <person name="Goeker M."/>
        </authorList>
    </citation>
    <scope>NUCLEOTIDE SEQUENCE [LARGE SCALE GENOMIC DNA]</scope>
    <source>
        <strain evidence="10 11">DSM 23494</strain>
    </source>
</reference>
<dbReference type="NCBIfam" id="TIGR00125">
    <property type="entry name" value="cyt_tran_rel"/>
    <property type="match status" value="1"/>
</dbReference>
<evidence type="ECO:0000256" key="6">
    <source>
        <dbReference type="ARBA" id="ARBA00022741"/>
    </source>
</evidence>
<feature type="binding site" evidence="9">
    <location>
        <position position="61"/>
    </location>
    <ligand>
        <name>beta-alanine</name>
        <dbReference type="ChEBI" id="CHEBI:57966"/>
    </ligand>
</feature>
<comment type="catalytic activity">
    <reaction evidence="8 9">
        <text>(R)-pantoate + beta-alanine + ATP = (R)-pantothenate + AMP + diphosphate + H(+)</text>
        <dbReference type="Rhea" id="RHEA:10912"/>
        <dbReference type="ChEBI" id="CHEBI:15378"/>
        <dbReference type="ChEBI" id="CHEBI:15980"/>
        <dbReference type="ChEBI" id="CHEBI:29032"/>
        <dbReference type="ChEBI" id="CHEBI:30616"/>
        <dbReference type="ChEBI" id="CHEBI:33019"/>
        <dbReference type="ChEBI" id="CHEBI:57966"/>
        <dbReference type="ChEBI" id="CHEBI:456215"/>
        <dbReference type="EC" id="6.3.2.1"/>
    </reaction>
</comment>
<comment type="subunit">
    <text evidence="9">Homodimer.</text>
</comment>
<sequence length="282" mass="31722">MKVIKSIKEMQAFVLHHKKQGKSIGLVPTMGYLHEGHLALAEQARKDNDLVIMSIFVNPLQFGPKEDLSTYPRDFNRDHSLAEGKNVDVIFYPAAGEMYPQHPSILMNVNDRTDVLCGESRPGHFDGVALVVSKLFNIAQPDRAYFGRKDAQQIAVIDLMVADYNFPVEIISVDTIREENGLAMSSRNVHLTASEREQAPVLYQSLANARTLISEGEKDSERIIAFIRGEIAEKTDGEIDYIEIYSYPELKTLVELEGRFIIALAVKFSKARLIDNIIITNE</sequence>
<protein>
    <recommendedName>
        <fullName evidence="9">Pantothenate synthetase</fullName>
        <shortName evidence="9">PS</shortName>
        <ecNumber evidence="9">6.3.2.1</ecNumber>
    </recommendedName>
    <alternativeName>
        <fullName evidence="9">Pantoate--beta-alanine ligase</fullName>
    </alternativeName>
    <alternativeName>
        <fullName evidence="9">Pantoate-activating enzyme</fullName>
    </alternativeName>
</protein>
<evidence type="ECO:0000256" key="9">
    <source>
        <dbReference type="HAMAP-Rule" id="MF_00158"/>
    </source>
</evidence>
<evidence type="ECO:0000313" key="11">
    <source>
        <dbReference type="Proteomes" id="UP001238088"/>
    </source>
</evidence>
<comment type="similarity">
    <text evidence="2 9">Belongs to the pantothenate synthetase family.</text>
</comment>
<comment type="pathway">
    <text evidence="1 9">Cofactor biosynthesis; (R)-pantothenate biosynthesis; (R)-pantothenate from (R)-pantoate and beta-alanine: step 1/1.</text>
</comment>
<evidence type="ECO:0000256" key="4">
    <source>
        <dbReference type="ARBA" id="ARBA00022598"/>
    </source>
</evidence>